<sequence>MIFHDSISLLKPAPHRLVATKYVANKRKLHAHAEMPLYIILVRITLPCPRKTVHLTLFNHQSTTHKYEYLVFGFNDSIRAFCR</sequence>
<evidence type="ECO:0000313" key="1">
    <source>
        <dbReference type="EMBL" id="KAE8129736.1"/>
    </source>
</evidence>
<organism evidence="1 2">
    <name type="scientific">Bifidobacterium tibiigranuli</name>
    <dbReference type="NCBI Taxonomy" id="2172043"/>
    <lineage>
        <taxon>Bacteria</taxon>
        <taxon>Bacillati</taxon>
        <taxon>Actinomycetota</taxon>
        <taxon>Actinomycetes</taxon>
        <taxon>Bifidobacteriales</taxon>
        <taxon>Bifidobacteriaceae</taxon>
        <taxon>Bifidobacterium</taxon>
    </lineage>
</organism>
<evidence type="ECO:0000313" key="2">
    <source>
        <dbReference type="Proteomes" id="UP000325415"/>
    </source>
</evidence>
<keyword evidence="2" id="KW-1185">Reference proteome</keyword>
<accession>A0A5N6RYE7</accession>
<protein>
    <submittedName>
        <fullName evidence="1">Uncharacterized protein</fullName>
    </submittedName>
</protein>
<dbReference type="EMBL" id="QDAG01000002">
    <property type="protein sequence ID" value="KAE8129736.1"/>
    <property type="molecule type" value="Genomic_DNA"/>
</dbReference>
<name>A0A5N6RYE7_9BIFI</name>
<comment type="caution">
    <text evidence="1">The sequence shown here is derived from an EMBL/GenBank/DDBJ whole genome shotgun (WGS) entry which is preliminary data.</text>
</comment>
<dbReference type="AlphaFoldDB" id="A0A5N6RYE7"/>
<dbReference type="Proteomes" id="UP000325415">
    <property type="component" value="Unassembled WGS sequence"/>
</dbReference>
<reference evidence="1 2" key="1">
    <citation type="submission" date="2018-04" db="EMBL/GenBank/DDBJ databases">
        <authorList>
            <person name="Eckel V.P."/>
            <person name="Vogel R.F."/>
        </authorList>
    </citation>
    <scope>NUCLEOTIDE SEQUENCE [LARGE SCALE GENOMIC DNA]</scope>
    <source>
        <strain evidence="2">TMW 2.1764</strain>
    </source>
</reference>
<gene>
    <name evidence="1" type="ORF">DDE84_02770</name>
</gene>
<proteinExistence type="predicted"/>